<dbReference type="HOGENOM" id="CLU_1741299_0_0_1"/>
<gene>
    <name evidence="2" type="ORF">PIIN_09561</name>
</gene>
<dbReference type="EMBL" id="CAFZ01000473">
    <property type="protein sequence ID" value="CCA75571.1"/>
    <property type="molecule type" value="Genomic_DNA"/>
</dbReference>
<feature type="compositionally biased region" description="Low complexity" evidence="1">
    <location>
        <begin position="51"/>
        <end position="75"/>
    </location>
</feature>
<dbReference type="AlphaFoldDB" id="G4TW78"/>
<feature type="compositionally biased region" description="Basic and acidic residues" evidence="1">
    <location>
        <begin position="109"/>
        <end position="124"/>
    </location>
</feature>
<accession>G4TW78</accession>
<feature type="region of interest" description="Disordered" evidence="1">
    <location>
        <begin position="49"/>
        <end position="131"/>
    </location>
</feature>
<sequence>MSSIVAHRLLMRSALHAKPFGISSRRVFSRSAMHNLAVVNARGFAISARLASPAAKPKSKTTAAKPKTVKKSTTTKAKKTTRKKAAPKRKTATTAAKKKAAPKKKKAAPKKEEKAPTPRTDRDFTSSPSAPCLCLDHVRQAHVSDSPAQA</sequence>
<dbReference type="Proteomes" id="UP000007148">
    <property type="component" value="Unassembled WGS sequence"/>
</dbReference>
<evidence type="ECO:0000313" key="2">
    <source>
        <dbReference type="EMBL" id="CCA75571.1"/>
    </source>
</evidence>
<dbReference type="InParanoid" id="G4TW78"/>
<comment type="caution">
    <text evidence="2">The sequence shown here is derived from an EMBL/GenBank/DDBJ whole genome shotgun (WGS) entry which is preliminary data.</text>
</comment>
<name>G4TW78_SERID</name>
<feature type="compositionally biased region" description="Basic residues" evidence="1">
    <location>
        <begin position="76"/>
        <end position="108"/>
    </location>
</feature>
<keyword evidence="3" id="KW-1185">Reference proteome</keyword>
<organism evidence="2 3">
    <name type="scientific">Serendipita indica (strain DSM 11827)</name>
    <name type="common">Root endophyte fungus</name>
    <name type="synonym">Piriformospora indica</name>
    <dbReference type="NCBI Taxonomy" id="1109443"/>
    <lineage>
        <taxon>Eukaryota</taxon>
        <taxon>Fungi</taxon>
        <taxon>Dikarya</taxon>
        <taxon>Basidiomycota</taxon>
        <taxon>Agaricomycotina</taxon>
        <taxon>Agaricomycetes</taxon>
        <taxon>Sebacinales</taxon>
        <taxon>Serendipitaceae</taxon>
        <taxon>Serendipita</taxon>
    </lineage>
</organism>
<proteinExistence type="predicted"/>
<evidence type="ECO:0008006" key="4">
    <source>
        <dbReference type="Google" id="ProtNLM"/>
    </source>
</evidence>
<protein>
    <recommendedName>
        <fullName evidence="4">Histone H1</fullName>
    </recommendedName>
</protein>
<reference evidence="2 3" key="1">
    <citation type="journal article" date="2011" name="PLoS Pathog.">
        <title>Endophytic Life Strategies Decoded by Genome and Transcriptome Analyses of the Mutualistic Root Symbiont Piriformospora indica.</title>
        <authorList>
            <person name="Zuccaro A."/>
            <person name="Lahrmann U."/>
            <person name="Guldener U."/>
            <person name="Langen G."/>
            <person name="Pfiffi S."/>
            <person name="Biedenkopf D."/>
            <person name="Wong P."/>
            <person name="Samans B."/>
            <person name="Grimm C."/>
            <person name="Basiewicz M."/>
            <person name="Murat C."/>
            <person name="Martin F."/>
            <person name="Kogel K.H."/>
        </authorList>
    </citation>
    <scope>NUCLEOTIDE SEQUENCE [LARGE SCALE GENOMIC DNA]</scope>
    <source>
        <strain evidence="2 3">DSM 11827</strain>
    </source>
</reference>
<evidence type="ECO:0000313" key="3">
    <source>
        <dbReference type="Proteomes" id="UP000007148"/>
    </source>
</evidence>
<evidence type="ECO:0000256" key="1">
    <source>
        <dbReference type="SAM" id="MobiDB-lite"/>
    </source>
</evidence>